<feature type="non-terminal residue" evidence="7">
    <location>
        <position position="1"/>
    </location>
</feature>
<dbReference type="SMART" id="SM00551">
    <property type="entry name" value="ZnF_TAZ"/>
    <property type="match status" value="1"/>
</dbReference>
<evidence type="ECO:0000256" key="2">
    <source>
        <dbReference type="ARBA" id="ARBA00022771"/>
    </source>
</evidence>
<feature type="region of interest" description="Disordered" evidence="5">
    <location>
        <begin position="42"/>
        <end position="82"/>
    </location>
</feature>
<dbReference type="GO" id="GO:0008270">
    <property type="term" value="F:zinc ion binding"/>
    <property type="evidence" value="ECO:0007669"/>
    <property type="project" value="UniProtKB-KW"/>
</dbReference>
<evidence type="ECO:0000313" key="8">
    <source>
        <dbReference type="Proteomes" id="UP001432027"/>
    </source>
</evidence>
<evidence type="ECO:0000256" key="3">
    <source>
        <dbReference type="ARBA" id="ARBA00022833"/>
    </source>
</evidence>
<gene>
    <name evidence="7" type="ORF">PENTCL1PPCAC_9968</name>
</gene>
<comment type="caution">
    <text evidence="7">The sequence shown here is derived from an EMBL/GenBank/DDBJ whole genome shotgun (WGS) entry which is preliminary data.</text>
</comment>
<evidence type="ECO:0000256" key="1">
    <source>
        <dbReference type="ARBA" id="ARBA00022723"/>
    </source>
</evidence>
<dbReference type="Proteomes" id="UP001432027">
    <property type="component" value="Unassembled WGS sequence"/>
</dbReference>
<evidence type="ECO:0000256" key="4">
    <source>
        <dbReference type="PROSITE-ProRule" id="PRU00203"/>
    </source>
</evidence>
<keyword evidence="1 4" id="KW-0479">Metal-binding</keyword>
<keyword evidence="3 4" id="KW-0862">Zinc</keyword>
<feature type="domain" description="TAZ-type" evidence="6">
    <location>
        <begin position="85"/>
        <end position="168"/>
    </location>
</feature>
<proteinExistence type="predicted"/>
<reference evidence="7" key="1">
    <citation type="submission" date="2023-10" db="EMBL/GenBank/DDBJ databases">
        <title>Genome assembly of Pristionchus species.</title>
        <authorList>
            <person name="Yoshida K."/>
            <person name="Sommer R.J."/>
        </authorList>
    </citation>
    <scope>NUCLEOTIDE SEQUENCE</scope>
    <source>
        <strain evidence="7">RS0144</strain>
    </source>
</reference>
<protein>
    <recommendedName>
        <fullName evidence="6">TAZ-type domain-containing protein</fullName>
    </recommendedName>
</protein>
<dbReference type="EMBL" id="BTSX01000003">
    <property type="protein sequence ID" value="GMS87793.1"/>
    <property type="molecule type" value="Genomic_DNA"/>
</dbReference>
<dbReference type="Pfam" id="PF02135">
    <property type="entry name" value="zf-TAZ"/>
    <property type="match status" value="1"/>
</dbReference>
<organism evidence="7 8">
    <name type="scientific">Pristionchus entomophagus</name>
    <dbReference type="NCBI Taxonomy" id="358040"/>
    <lineage>
        <taxon>Eukaryota</taxon>
        <taxon>Metazoa</taxon>
        <taxon>Ecdysozoa</taxon>
        <taxon>Nematoda</taxon>
        <taxon>Chromadorea</taxon>
        <taxon>Rhabditida</taxon>
        <taxon>Rhabditina</taxon>
        <taxon>Diplogasteromorpha</taxon>
        <taxon>Diplogasteroidea</taxon>
        <taxon>Neodiplogasteridae</taxon>
        <taxon>Pristionchus</taxon>
    </lineage>
</organism>
<name>A0AAV5T4N2_9BILA</name>
<feature type="zinc finger region" description="TAZ-type" evidence="4">
    <location>
        <begin position="85"/>
        <end position="168"/>
    </location>
</feature>
<sequence length="172" mass="19618">SDRDCALSRVLINHQCNQRVNQPCLDGCPLCKKQEILREIHLGKGPRSVEEEEEDKNETRNDAEDEEGKVTRTPTQEGHARRILRPITATTKNQNRTRLQQMIQSNKCRKSQCSMSFCAITKSLLRHTRTCPPLFVCNYAGCKVARDLLNHYRSCNPVLKQCEICGNQPLPA</sequence>
<evidence type="ECO:0000256" key="5">
    <source>
        <dbReference type="SAM" id="MobiDB-lite"/>
    </source>
</evidence>
<dbReference type="PROSITE" id="PS50134">
    <property type="entry name" value="ZF_TAZ"/>
    <property type="match status" value="1"/>
</dbReference>
<keyword evidence="8" id="KW-1185">Reference proteome</keyword>
<evidence type="ECO:0000259" key="6">
    <source>
        <dbReference type="PROSITE" id="PS50134"/>
    </source>
</evidence>
<dbReference type="InterPro" id="IPR035898">
    <property type="entry name" value="TAZ_dom_sf"/>
</dbReference>
<accession>A0AAV5T4N2</accession>
<dbReference type="Gene3D" id="1.20.1020.10">
    <property type="entry name" value="TAZ domain"/>
    <property type="match status" value="1"/>
</dbReference>
<dbReference type="InterPro" id="IPR000197">
    <property type="entry name" value="Znf_TAZ"/>
</dbReference>
<dbReference type="SUPFAM" id="SSF57933">
    <property type="entry name" value="TAZ domain"/>
    <property type="match status" value="1"/>
</dbReference>
<dbReference type="AlphaFoldDB" id="A0AAV5T4N2"/>
<evidence type="ECO:0000313" key="7">
    <source>
        <dbReference type="EMBL" id="GMS87793.1"/>
    </source>
</evidence>
<keyword evidence="2 4" id="KW-0863">Zinc-finger</keyword>